<dbReference type="GO" id="GO:0020037">
    <property type="term" value="F:heme binding"/>
    <property type="evidence" value="ECO:0007669"/>
    <property type="project" value="InterPro"/>
</dbReference>
<keyword evidence="2 4" id="KW-0479">Metal-binding</keyword>
<keyword evidence="9" id="KW-1185">Reference proteome</keyword>
<dbReference type="GO" id="GO:0046872">
    <property type="term" value="F:metal ion binding"/>
    <property type="evidence" value="ECO:0007669"/>
    <property type="project" value="UniProtKB-KW"/>
</dbReference>
<evidence type="ECO:0000256" key="6">
    <source>
        <dbReference type="SAM" id="SignalP"/>
    </source>
</evidence>
<evidence type="ECO:0000259" key="7">
    <source>
        <dbReference type="PROSITE" id="PS51007"/>
    </source>
</evidence>
<accession>A0A327KXQ7</accession>
<name>A0A327KXQ7_9BRAD</name>
<evidence type="ECO:0000256" key="4">
    <source>
        <dbReference type="PROSITE-ProRule" id="PRU00433"/>
    </source>
</evidence>
<proteinExistence type="predicted"/>
<evidence type="ECO:0000256" key="1">
    <source>
        <dbReference type="ARBA" id="ARBA00022617"/>
    </source>
</evidence>
<gene>
    <name evidence="8" type="ORF">CH341_17440</name>
</gene>
<evidence type="ECO:0000313" key="9">
    <source>
        <dbReference type="Proteomes" id="UP000249130"/>
    </source>
</evidence>
<sequence length="163" mass="17588">MKTAVLLALLAGAGALVAADAIAQSPTQTRGREKSAPARQAAMPAPAPAPVVGPRFANPEKVSAARGEKVFVEYCAVCHGIHGKGDGPRYAFFAEDQYIPDLTIADFVQGRDQEILESIRGGLRRLDEPMIVMPQFKYILSDNDIRSALAFVKTLPNEPKTRK</sequence>
<dbReference type="Pfam" id="PF00034">
    <property type="entry name" value="Cytochrom_C"/>
    <property type="match status" value="1"/>
</dbReference>
<dbReference type="SUPFAM" id="SSF46626">
    <property type="entry name" value="Cytochrome c"/>
    <property type="match status" value="1"/>
</dbReference>
<dbReference type="Gene3D" id="1.10.760.10">
    <property type="entry name" value="Cytochrome c-like domain"/>
    <property type="match status" value="1"/>
</dbReference>
<dbReference type="OrthoDB" id="9773456at2"/>
<dbReference type="RefSeq" id="WP_111420292.1">
    <property type="nucleotide sequence ID" value="NZ_NPEX01000123.1"/>
</dbReference>
<dbReference type="AlphaFoldDB" id="A0A327KXQ7"/>
<reference evidence="8 9" key="1">
    <citation type="submission" date="2017-07" db="EMBL/GenBank/DDBJ databases">
        <title>Draft Genome Sequences of Select Purple Nonsulfur Bacteria.</title>
        <authorList>
            <person name="Lasarre B."/>
            <person name="Mckinlay J.B."/>
        </authorList>
    </citation>
    <scope>NUCLEOTIDE SEQUENCE [LARGE SCALE GENOMIC DNA]</scope>
    <source>
        <strain evidence="8 9">DSM 5909</strain>
    </source>
</reference>
<feature type="region of interest" description="Disordered" evidence="5">
    <location>
        <begin position="25"/>
        <end position="50"/>
    </location>
</feature>
<protein>
    <recommendedName>
        <fullName evidence="7">Cytochrome c domain-containing protein</fullName>
    </recommendedName>
</protein>
<dbReference type="Proteomes" id="UP000249130">
    <property type="component" value="Unassembled WGS sequence"/>
</dbReference>
<evidence type="ECO:0000256" key="5">
    <source>
        <dbReference type="SAM" id="MobiDB-lite"/>
    </source>
</evidence>
<dbReference type="InterPro" id="IPR009056">
    <property type="entry name" value="Cyt_c-like_dom"/>
</dbReference>
<dbReference type="PROSITE" id="PS51007">
    <property type="entry name" value="CYTC"/>
    <property type="match status" value="1"/>
</dbReference>
<evidence type="ECO:0000256" key="3">
    <source>
        <dbReference type="ARBA" id="ARBA00023004"/>
    </source>
</evidence>
<keyword evidence="3 4" id="KW-0408">Iron</keyword>
<dbReference type="GO" id="GO:0009055">
    <property type="term" value="F:electron transfer activity"/>
    <property type="evidence" value="ECO:0007669"/>
    <property type="project" value="InterPro"/>
</dbReference>
<dbReference type="EMBL" id="NPEX01000123">
    <property type="protein sequence ID" value="RAI42834.1"/>
    <property type="molecule type" value="Genomic_DNA"/>
</dbReference>
<evidence type="ECO:0000313" key="8">
    <source>
        <dbReference type="EMBL" id="RAI42834.1"/>
    </source>
</evidence>
<evidence type="ECO:0000256" key="2">
    <source>
        <dbReference type="ARBA" id="ARBA00022723"/>
    </source>
</evidence>
<keyword evidence="1 4" id="KW-0349">Heme</keyword>
<feature type="domain" description="Cytochrome c" evidence="7">
    <location>
        <begin position="62"/>
        <end position="156"/>
    </location>
</feature>
<feature type="chain" id="PRO_5016381573" description="Cytochrome c domain-containing protein" evidence="6">
    <location>
        <begin position="19"/>
        <end position="163"/>
    </location>
</feature>
<comment type="caution">
    <text evidence="8">The sequence shown here is derived from an EMBL/GenBank/DDBJ whole genome shotgun (WGS) entry which is preliminary data.</text>
</comment>
<organism evidence="8 9">
    <name type="scientific">Rhodoplanes roseus</name>
    <dbReference type="NCBI Taxonomy" id="29409"/>
    <lineage>
        <taxon>Bacteria</taxon>
        <taxon>Pseudomonadati</taxon>
        <taxon>Pseudomonadota</taxon>
        <taxon>Alphaproteobacteria</taxon>
        <taxon>Hyphomicrobiales</taxon>
        <taxon>Nitrobacteraceae</taxon>
        <taxon>Rhodoplanes</taxon>
    </lineage>
</organism>
<feature type="signal peptide" evidence="6">
    <location>
        <begin position="1"/>
        <end position="18"/>
    </location>
</feature>
<dbReference type="InterPro" id="IPR036909">
    <property type="entry name" value="Cyt_c-like_dom_sf"/>
</dbReference>
<keyword evidence="6" id="KW-0732">Signal</keyword>